<dbReference type="Gene3D" id="3.40.50.740">
    <property type="match status" value="2"/>
</dbReference>
<evidence type="ECO:0000256" key="5">
    <source>
        <dbReference type="ARBA" id="ARBA00022719"/>
    </source>
</evidence>
<dbReference type="InterPro" id="IPR054351">
    <property type="entry name" value="NADH_UbQ_OxRdtase_ferredoxin"/>
</dbReference>
<feature type="domain" description="4Fe-4S His(Cys)3-ligated-type" evidence="16">
    <location>
        <begin position="88"/>
        <end position="127"/>
    </location>
</feature>
<proteinExistence type="inferred from homology"/>
<dbReference type="InterPro" id="IPR006656">
    <property type="entry name" value="Mopterin_OxRdtase"/>
</dbReference>
<dbReference type="Gene3D" id="3.40.228.10">
    <property type="entry name" value="Dimethylsulfoxide Reductase, domain 2"/>
    <property type="match status" value="1"/>
</dbReference>
<dbReference type="GO" id="GO:0042773">
    <property type="term" value="P:ATP synthesis coupled electron transport"/>
    <property type="evidence" value="ECO:0007669"/>
    <property type="project" value="InterPro"/>
</dbReference>
<dbReference type="AlphaFoldDB" id="A0A8J3A7Q0"/>
<dbReference type="InterPro" id="IPR036010">
    <property type="entry name" value="2Fe-2S_ferredoxin-like_sf"/>
</dbReference>
<dbReference type="Pfam" id="PF10588">
    <property type="entry name" value="NADH-G_4Fe-4S_3"/>
    <property type="match status" value="1"/>
</dbReference>
<keyword evidence="4 12" id="KW-0001">2Fe-2S</keyword>
<gene>
    <name evidence="17" type="primary">nuoG</name>
    <name evidence="17" type="ORF">GCM10011354_15530</name>
</gene>
<dbReference type="Proteomes" id="UP000650511">
    <property type="component" value="Unassembled WGS sequence"/>
</dbReference>
<dbReference type="FunFam" id="3.30.70.20:FF:000016">
    <property type="entry name" value="NADH-quinone oxidoreductase"/>
    <property type="match status" value="1"/>
</dbReference>
<dbReference type="InterPro" id="IPR009010">
    <property type="entry name" value="Asp_de-COase-like_dom_sf"/>
</dbReference>
<evidence type="ECO:0000256" key="9">
    <source>
        <dbReference type="ARBA" id="ARBA00023014"/>
    </source>
</evidence>
<evidence type="ECO:0000256" key="13">
    <source>
        <dbReference type="SAM" id="MobiDB-lite"/>
    </source>
</evidence>
<dbReference type="InterPro" id="IPR000283">
    <property type="entry name" value="NADH_UbQ_OxRdtase_75kDa_su_CS"/>
</dbReference>
<evidence type="ECO:0000256" key="1">
    <source>
        <dbReference type="ARBA" id="ARBA00001966"/>
    </source>
</evidence>
<dbReference type="SMART" id="SM00929">
    <property type="entry name" value="NADH-G_4Fe-4S_3"/>
    <property type="match status" value="1"/>
</dbReference>
<dbReference type="GO" id="GO:0046872">
    <property type="term" value="F:metal ion binding"/>
    <property type="evidence" value="ECO:0007669"/>
    <property type="project" value="UniProtKB-UniRule"/>
</dbReference>
<evidence type="ECO:0000313" key="18">
    <source>
        <dbReference type="Proteomes" id="UP000650511"/>
    </source>
</evidence>
<dbReference type="GO" id="GO:0016020">
    <property type="term" value="C:membrane"/>
    <property type="evidence" value="ECO:0007669"/>
    <property type="project" value="InterPro"/>
</dbReference>
<keyword evidence="10 12" id="KW-0520">NAD</keyword>
<dbReference type="SUPFAM" id="SSF53706">
    <property type="entry name" value="Formate dehydrogenase/DMSO reductase, domains 1-3"/>
    <property type="match status" value="1"/>
</dbReference>
<feature type="region of interest" description="Disordered" evidence="13">
    <location>
        <begin position="697"/>
        <end position="731"/>
    </location>
</feature>
<dbReference type="Gene3D" id="3.30.70.20">
    <property type="match status" value="1"/>
</dbReference>
<evidence type="ECO:0000256" key="12">
    <source>
        <dbReference type="RuleBase" id="RU003525"/>
    </source>
</evidence>
<dbReference type="Pfam" id="PF13510">
    <property type="entry name" value="Fer2_4"/>
    <property type="match status" value="1"/>
</dbReference>
<evidence type="ECO:0000256" key="7">
    <source>
        <dbReference type="ARBA" id="ARBA00022967"/>
    </source>
</evidence>
<reference evidence="17" key="1">
    <citation type="journal article" date="2014" name="Int. J. Syst. Evol. Microbiol.">
        <title>Complete genome sequence of Corynebacterium casei LMG S-19264T (=DSM 44701T), isolated from a smear-ripened cheese.</title>
        <authorList>
            <consortium name="US DOE Joint Genome Institute (JGI-PGF)"/>
            <person name="Walter F."/>
            <person name="Albersmeier A."/>
            <person name="Kalinowski J."/>
            <person name="Ruckert C."/>
        </authorList>
    </citation>
    <scope>NUCLEOTIDE SEQUENCE</scope>
    <source>
        <strain evidence="17">CGMCC 1.14988</strain>
    </source>
</reference>
<keyword evidence="5 12" id="KW-0874">Quinone</keyword>
<dbReference type="InterPro" id="IPR050123">
    <property type="entry name" value="Prok_molybdopt-oxidoreductase"/>
</dbReference>
<dbReference type="NCBIfam" id="NF005895">
    <property type="entry name" value="PRK07860.1"/>
    <property type="match status" value="1"/>
</dbReference>
<dbReference type="Pfam" id="PF01568">
    <property type="entry name" value="Molydop_binding"/>
    <property type="match status" value="1"/>
</dbReference>
<dbReference type="InterPro" id="IPR019574">
    <property type="entry name" value="NADH_UbQ_OxRdtase_Gsu_4Fe4S-bd"/>
</dbReference>
<dbReference type="EMBL" id="BMHA01000005">
    <property type="protein sequence ID" value="GGI05727.1"/>
    <property type="molecule type" value="Genomic_DNA"/>
</dbReference>
<dbReference type="CDD" id="cd02775">
    <property type="entry name" value="MopB_CT"/>
    <property type="match status" value="1"/>
</dbReference>
<evidence type="ECO:0000256" key="10">
    <source>
        <dbReference type="ARBA" id="ARBA00023027"/>
    </source>
</evidence>
<dbReference type="GO" id="GO:0051537">
    <property type="term" value="F:2 iron, 2 sulfur cluster binding"/>
    <property type="evidence" value="ECO:0007669"/>
    <property type="project" value="UniProtKB-UniRule"/>
</dbReference>
<keyword evidence="8 12" id="KW-0408">Iron</keyword>
<dbReference type="Pfam" id="PF22117">
    <property type="entry name" value="Fer4_Nqo3"/>
    <property type="match status" value="1"/>
</dbReference>
<dbReference type="SMART" id="SM00926">
    <property type="entry name" value="Molybdop_Fe4S4"/>
    <property type="match status" value="1"/>
</dbReference>
<dbReference type="NCBIfam" id="TIGR01973">
    <property type="entry name" value="NuoG"/>
    <property type="match status" value="1"/>
</dbReference>
<evidence type="ECO:0000256" key="4">
    <source>
        <dbReference type="ARBA" id="ARBA00022714"/>
    </source>
</evidence>
<keyword evidence="6 12" id="KW-0479">Metal-binding</keyword>
<dbReference type="InterPro" id="IPR001041">
    <property type="entry name" value="2Fe-2S_ferredoxin-type"/>
</dbReference>
<organism evidence="17 18">
    <name type="scientific">Egicoccus halophilus</name>
    <dbReference type="NCBI Taxonomy" id="1670830"/>
    <lineage>
        <taxon>Bacteria</taxon>
        <taxon>Bacillati</taxon>
        <taxon>Actinomycetota</taxon>
        <taxon>Nitriliruptoria</taxon>
        <taxon>Egicoccales</taxon>
        <taxon>Egicoccaceae</taxon>
        <taxon>Egicoccus</taxon>
    </lineage>
</organism>
<dbReference type="PROSITE" id="PS00641">
    <property type="entry name" value="COMPLEX1_75K_1"/>
    <property type="match status" value="1"/>
</dbReference>
<dbReference type="GO" id="GO:0008137">
    <property type="term" value="F:NADH dehydrogenase (ubiquinone) activity"/>
    <property type="evidence" value="ECO:0007669"/>
    <property type="project" value="UniProtKB-UniRule"/>
</dbReference>
<evidence type="ECO:0000259" key="15">
    <source>
        <dbReference type="PROSITE" id="PS51669"/>
    </source>
</evidence>
<dbReference type="SUPFAM" id="SSF54292">
    <property type="entry name" value="2Fe-2S ferredoxin-like"/>
    <property type="match status" value="1"/>
</dbReference>
<dbReference type="PROSITE" id="PS51085">
    <property type="entry name" value="2FE2S_FER_2"/>
    <property type="match status" value="1"/>
</dbReference>
<evidence type="ECO:0000256" key="2">
    <source>
        <dbReference type="ARBA" id="ARBA00005404"/>
    </source>
</evidence>
<dbReference type="CDD" id="cd00207">
    <property type="entry name" value="fer2"/>
    <property type="match status" value="1"/>
</dbReference>
<dbReference type="SUPFAM" id="SSF50692">
    <property type="entry name" value="ADC-like"/>
    <property type="match status" value="1"/>
</dbReference>
<dbReference type="Gene3D" id="3.10.20.740">
    <property type="match status" value="1"/>
</dbReference>
<dbReference type="RefSeq" id="WP_130648513.1">
    <property type="nucleotide sequence ID" value="NZ_BMHA01000005.1"/>
</dbReference>
<protein>
    <recommendedName>
        <fullName evidence="12">NADH-quinone oxidoreductase</fullName>
        <ecNumber evidence="12">7.1.1.-</ecNumber>
    </recommendedName>
</protein>
<dbReference type="Pfam" id="PF04879">
    <property type="entry name" value="Molybdop_Fe4S4"/>
    <property type="match status" value="1"/>
</dbReference>
<dbReference type="PANTHER" id="PTHR43105:SF12">
    <property type="entry name" value="NADH-QUINONE OXIDOREDUCTASE SUBUNIT G"/>
    <property type="match status" value="1"/>
</dbReference>
<dbReference type="GO" id="GO:0043546">
    <property type="term" value="F:molybdopterin cofactor binding"/>
    <property type="evidence" value="ECO:0007669"/>
    <property type="project" value="InterPro"/>
</dbReference>
<comment type="cofactor">
    <cofactor evidence="12">
        <name>[2Fe-2S] cluster</name>
        <dbReference type="ChEBI" id="CHEBI:190135"/>
    </cofactor>
    <text evidence="12">Binds 1 [2Fe-2S] cluster per subunit.</text>
</comment>
<dbReference type="FunFam" id="3.10.20.740:FF:000001">
    <property type="entry name" value="NADH-quinone oxidoreductase subunit G"/>
    <property type="match status" value="1"/>
</dbReference>
<evidence type="ECO:0000313" key="17">
    <source>
        <dbReference type="EMBL" id="GGI05727.1"/>
    </source>
</evidence>
<feature type="domain" description="2Fe-2S ferredoxin-type" evidence="14">
    <location>
        <begin position="8"/>
        <end position="86"/>
    </location>
</feature>
<evidence type="ECO:0000256" key="8">
    <source>
        <dbReference type="ARBA" id="ARBA00023004"/>
    </source>
</evidence>
<dbReference type="SUPFAM" id="SSF54862">
    <property type="entry name" value="4Fe-4S ferredoxins"/>
    <property type="match status" value="1"/>
</dbReference>
<comment type="catalytic activity">
    <reaction evidence="11 12">
        <text>a quinone + NADH + 5 H(+)(in) = a quinol + NAD(+) + 4 H(+)(out)</text>
        <dbReference type="Rhea" id="RHEA:57888"/>
        <dbReference type="ChEBI" id="CHEBI:15378"/>
        <dbReference type="ChEBI" id="CHEBI:24646"/>
        <dbReference type="ChEBI" id="CHEBI:57540"/>
        <dbReference type="ChEBI" id="CHEBI:57945"/>
        <dbReference type="ChEBI" id="CHEBI:132124"/>
    </reaction>
</comment>
<evidence type="ECO:0000256" key="11">
    <source>
        <dbReference type="ARBA" id="ARBA00047712"/>
    </source>
</evidence>
<dbReference type="PROSITE" id="PS51839">
    <property type="entry name" value="4FE4S_HC3"/>
    <property type="match status" value="1"/>
</dbReference>
<dbReference type="InterPro" id="IPR006963">
    <property type="entry name" value="Mopterin_OxRdtase_4Fe-4S_dom"/>
</dbReference>
<evidence type="ECO:0000259" key="14">
    <source>
        <dbReference type="PROSITE" id="PS51085"/>
    </source>
</evidence>
<keyword evidence="7 12" id="KW-1278">Translocase</keyword>
<evidence type="ECO:0000256" key="6">
    <source>
        <dbReference type="ARBA" id="ARBA00022723"/>
    </source>
</evidence>
<dbReference type="PROSITE" id="PS00643">
    <property type="entry name" value="COMPLEX1_75K_3"/>
    <property type="match status" value="1"/>
</dbReference>
<comment type="cofactor">
    <cofactor evidence="1 12">
        <name>[4Fe-4S] cluster</name>
        <dbReference type="ChEBI" id="CHEBI:49883"/>
    </cofactor>
</comment>
<dbReference type="OrthoDB" id="9810782at2"/>
<accession>A0A8J3A7Q0</accession>
<dbReference type="Gene3D" id="2.20.25.90">
    <property type="entry name" value="ADC-like domains"/>
    <property type="match status" value="1"/>
</dbReference>
<keyword evidence="3 12" id="KW-0004">4Fe-4S</keyword>
<keyword evidence="18" id="KW-1185">Reference proteome</keyword>
<dbReference type="PROSITE" id="PS51669">
    <property type="entry name" value="4FE4S_MOW_BIS_MGD"/>
    <property type="match status" value="1"/>
</dbReference>
<dbReference type="PROSITE" id="PS00642">
    <property type="entry name" value="COMPLEX1_75K_2"/>
    <property type="match status" value="1"/>
</dbReference>
<dbReference type="Gene3D" id="2.40.40.20">
    <property type="match status" value="1"/>
</dbReference>
<dbReference type="GO" id="GO:0048038">
    <property type="term" value="F:quinone binding"/>
    <property type="evidence" value="ECO:0007669"/>
    <property type="project" value="UniProtKB-UniRule"/>
</dbReference>
<dbReference type="InterPro" id="IPR010228">
    <property type="entry name" value="NADH_UbQ_OxRdtase_Gsu"/>
</dbReference>
<comment type="similarity">
    <text evidence="2 12">Belongs to the complex I 75 kDa subunit family.</text>
</comment>
<evidence type="ECO:0000256" key="3">
    <source>
        <dbReference type="ARBA" id="ARBA00022485"/>
    </source>
</evidence>
<keyword evidence="9 12" id="KW-0411">Iron-sulfur</keyword>
<comment type="function">
    <text evidence="12">NDH-1 shuttles electrons from NADH, via FMN and iron-sulfur (Fe-S) centers, to quinones in the respiratory chain. Couples the redox reaction to proton translocation (for every two electrons transferred, four hydrogen ions are translocated across the cytoplasmic membrane), and thus conserves the redox energy in a proton gradient.</text>
</comment>
<feature type="domain" description="4Fe-4S Mo/W bis-MGD-type" evidence="15">
    <location>
        <begin position="226"/>
        <end position="282"/>
    </location>
</feature>
<reference evidence="17" key="2">
    <citation type="submission" date="2020-09" db="EMBL/GenBank/DDBJ databases">
        <authorList>
            <person name="Sun Q."/>
            <person name="Zhou Y."/>
        </authorList>
    </citation>
    <scope>NUCLEOTIDE SEQUENCE</scope>
    <source>
        <strain evidence="17">CGMCC 1.14988</strain>
    </source>
</reference>
<dbReference type="EC" id="7.1.1.-" evidence="12"/>
<dbReference type="GO" id="GO:0003954">
    <property type="term" value="F:NADH dehydrogenase activity"/>
    <property type="evidence" value="ECO:0007669"/>
    <property type="project" value="TreeGrafter"/>
</dbReference>
<comment type="caution">
    <text evidence="17">The sequence shown here is derived from an EMBL/GenBank/DDBJ whole genome shotgun (WGS) entry which is preliminary data.</text>
</comment>
<dbReference type="GO" id="GO:0051539">
    <property type="term" value="F:4 iron, 4 sulfur cluster binding"/>
    <property type="evidence" value="ECO:0007669"/>
    <property type="project" value="UniProtKB-KW"/>
</dbReference>
<evidence type="ECO:0000259" key="16">
    <source>
        <dbReference type="PROSITE" id="PS51839"/>
    </source>
</evidence>
<dbReference type="PANTHER" id="PTHR43105">
    <property type="entry name" value="RESPIRATORY NITRATE REDUCTASE"/>
    <property type="match status" value="1"/>
</dbReference>
<sequence length="841" mass="88721">MSASENQDLVTLTIDGQEVSVPKGTLIIRAAEQLGTIVPRFCDHPLLDPVGACRQCVVDVEGQRKPVMSCTMPVAPDMVVRTHLTSDMAKKAQEGTLEFLLINHPLDCPMCDKGGECPLQDQALAHGANVSRFVDQKRRYQKPVAVSQQILLDRERCVLCARCTRFSEQVSGDPFIELFERGALEQVAIYEDEPYESYFSGNVIQICPVGALTSASYRFKARPFDVVTTPSVCDHCSAGCTLTVQSRRGEIQRQLARTNMAVNESWNCDKGRFGFTHLTGELRISEPRLRVPSTGGAGAAGELETASWSDVLLRVTGAIQEARDAGPGRVAVVTGSRLADEDAYAVSKYVRTVLHTDDLDHRTRFAGPGETEELTALVGADTAQYRDVEDAPVIVVAGLDPEEEVPILHLRIRKAWRAHKARIVVVGPHLGSLGELAWRRVATAPGQEAAAIAGLLDGDDDIATALRAEGAPVVLVGERAGAGTLTAGAALAAAAGGKAGYVARRGNARGALEAGLAAGILPGGRRLTDAADRAELEAHWGVSLPAEPGRDLHAILTDAAAGKIDVLHLIGVDLARDCASPELARRALEKVKLVVAQDLAATETVTRHADVVLPATGTQERFGSTTNWEGRTQRFAKVVDGPELAQEDWEIIVQLAALLGEDLGFSDLDQLRHEIATLGLRTEPHAFPPASVFAPAGEQRAGDATDDAVTTAGSSPAGGNGASEPRETGDPAALELVVRPLLLDRGTMLTGASDLLATARTPVVDLNTADAERLGIVDGAPVELSGNGATLRLTARVGHDVVPGAAVVPANSTDEPAAVLLGTDRAGQVTVSALEPAGDVA</sequence>
<name>A0A8J3A7Q0_9ACTN</name>
<dbReference type="InterPro" id="IPR006657">
    <property type="entry name" value="MoPterin_dinucl-bd_dom"/>
</dbReference>
<dbReference type="Pfam" id="PF00384">
    <property type="entry name" value="Molybdopterin"/>
    <property type="match status" value="1"/>
</dbReference>